<keyword evidence="4" id="KW-0812">Transmembrane</keyword>
<keyword evidence="1" id="KW-0677">Repeat</keyword>
<dbReference type="PATRIC" id="fig|272123.3.peg.5744"/>
<accession>K9ZN28</accession>
<evidence type="ECO:0000313" key="6">
    <source>
        <dbReference type="Proteomes" id="UP000010474"/>
    </source>
</evidence>
<evidence type="ECO:0000256" key="2">
    <source>
        <dbReference type="ARBA" id="ARBA00022803"/>
    </source>
</evidence>
<evidence type="ECO:0000256" key="1">
    <source>
        <dbReference type="ARBA" id="ARBA00022737"/>
    </source>
</evidence>
<dbReference type="Proteomes" id="UP000010474">
    <property type="component" value="Chromosome"/>
</dbReference>
<evidence type="ECO:0000313" key="5">
    <source>
        <dbReference type="EMBL" id="AFZ60616.1"/>
    </source>
</evidence>
<dbReference type="Pfam" id="PF14559">
    <property type="entry name" value="TPR_19"/>
    <property type="match status" value="1"/>
</dbReference>
<dbReference type="OrthoDB" id="466444at2"/>
<keyword evidence="4" id="KW-1133">Transmembrane helix</keyword>
<dbReference type="AlphaFoldDB" id="K9ZN28"/>
<organism evidence="5 6">
    <name type="scientific">Anabaena cylindrica (strain ATCC 27899 / PCC 7122)</name>
    <dbReference type="NCBI Taxonomy" id="272123"/>
    <lineage>
        <taxon>Bacteria</taxon>
        <taxon>Bacillati</taxon>
        <taxon>Cyanobacteriota</taxon>
        <taxon>Cyanophyceae</taxon>
        <taxon>Nostocales</taxon>
        <taxon>Nostocaceae</taxon>
        <taxon>Anabaena</taxon>
    </lineage>
</organism>
<dbReference type="Gene3D" id="1.25.40.10">
    <property type="entry name" value="Tetratricopeptide repeat domain"/>
    <property type="match status" value="1"/>
</dbReference>
<dbReference type="SMART" id="SM00028">
    <property type="entry name" value="TPR"/>
    <property type="match status" value="3"/>
</dbReference>
<feature type="repeat" description="TPR" evidence="3">
    <location>
        <begin position="67"/>
        <end position="100"/>
    </location>
</feature>
<dbReference type="PANTHER" id="PTHR44943">
    <property type="entry name" value="CELLULOSE SYNTHASE OPERON PROTEIN C"/>
    <property type="match status" value="1"/>
</dbReference>
<reference evidence="6" key="1">
    <citation type="journal article" date="2013" name="Proc. Natl. Acad. Sci. U.S.A.">
        <title>Improving the coverage of the cyanobacterial phylum using diversity-driven genome sequencing.</title>
        <authorList>
            <person name="Shih P.M."/>
            <person name="Wu D."/>
            <person name="Latifi A."/>
            <person name="Axen S.D."/>
            <person name="Fewer D.P."/>
            <person name="Talla E."/>
            <person name="Calteau A."/>
            <person name="Cai F."/>
            <person name="Tandeau de Marsac N."/>
            <person name="Rippka R."/>
            <person name="Herdman M."/>
            <person name="Sivonen K."/>
            <person name="Coursin T."/>
            <person name="Laurent T."/>
            <person name="Goodwin L."/>
            <person name="Nolan M."/>
            <person name="Davenport K.W."/>
            <person name="Han C.S."/>
            <person name="Rubin E.M."/>
            <person name="Eisen J.A."/>
            <person name="Woyke T."/>
            <person name="Gugger M."/>
            <person name="Kerfeld C.A."/>
        </authorList>
    </citation>
    <scope>NUCLEOTIDE SEQUENCE [LARGE SCALE GENOMIC DNA]</scope>
    <source>
        <strain evidence="6">ATCC 27899 / PCC 7122</strain>
    </source>
</reference>
<proteinExistence type="predicted"/>
<name>K9ZN28_ANACC</name>
<dbReference type="PROSITE" id="PS50005">
    <property type="entry name" value="TPR"/>
    <property type="match status" value="1"/>
</dbReference>
<keyword evidence="2 3" id="KW-0802">TPR repeat</keyword>
<dbReference type="InterPro" id="IPR011990">
    <property type="entry name" value="TPR-like_helical_dom_sf"/>
</dbReference>
<dbReference type="EMBL" id="CP003659">
    <property type="protein sequence ID" value="AFZ60616.1"/>
    <property type="molecule type" value="Genomic_DNA"/>
</dbReference>
<dbReference type="KEGG" id="acy:Anacy_5290"/>
<dbReference type="SUPFAM" id="SSF48452">
    <property type="entry name" value="TPR-like"/>
    <property type="match status" value="1"/>
</dbReference>
<evidence type="ECO:0000256" key="4">
    <source>
        <dbReference type="SAM" id="Phobius"/>
    </source>
</evidence>
<protein>
    <submittedName>
        <fullName evidence="5">Tetratricopeptide TPR_1 repeat-containing protein</fullName>
    </submittedName>
</protein>
<dbReference type="HOGENOM" id="CLU_1693667_0_0_3"/>
<dbReference type="InterPro" id="IPR051685">
    <property type="entry name" value="Ycf3/AcsC/BcsC/TPR_MFPF"/>
</dbReference>
<sequence length="155" mass="17523">MLENSPVSNIFAISLVIVSIGTLIYFALRTLITSNLFQKGIKLFQAKDYEGAEAAFRQVIAINSTNDMVRLLLGDILNHKGEIDQAKELFSEVIILNPKNPNAYLRLANILLLQKNEAEAINNLKQAKDLFQKQRQPQKVETIEKILQDITGERE</sequence>
<feature type="transmembrane region" description="Helical" evidence="4">
    <location>
        <begin position="6"/>
        <end position="28"/>
    </location>
</feature>
<gene>
    <name evidence="5" type="ordered locus">Anacy_5290</name>
</gene>
<keyword evidence="4" id="KW-0472">Membrane</keyword>
<dbReference type="STRING" id="272123.Anacy_5290"/>
<dbReference type="eggNOG" id="COG0457">
    <property type="taxonomic scope" value="Bacteria"/>
</dbReference>
<dbReference type="PANTHER" id="PTHR44943:SF8">
    <property type="entry name" value="TPR REPEAT-CONTAINING PROTEIN MJ0263"/>
    <property type="match status" value="1"/>
</dbReference>
<dbReference type="RefSeq" id="WP_015217229.1">
    <property type="nucleotide sequence ID" value="NC_019771.1"/>
</dbReference>
<dbReference type="InterPro" id="IPR019734">
    <property type="entry name" value="TPR_rpt"/>
</dbReference>
<evidence type="ECO:0000256" key="3">
    <source>
        <dbReference type="PROSITE-ProRule" id="PRU00339"/>
    </source>
</evidence>
<dbReference type="Pfam" id="PF13181">
    <property type="entry name" value="TPR_8"/>
    <property type="match status" value="1"/>
</dbReference>
<keyword evidence="6" id="KW-1185">Reference proteome</keyword>